<dbReference type="AlphaFoldDB" id="A0A310SPU2"/>
<evidence type="ECO:0000313" key="3">
    <source>
        <dbReference type="Proteomes" id="UP000250275"/>
    </source>
</evidence>
<gene>
    <name evidence="2" type="ORF">WN48_01960</name>
</gene>
<sequence length="88" mass="10282">MMATIRHCSRKNRDNEADEAGNVPKRCARNFADIARLVISSGDVIKQLTDALVDRRSDEPRHSSRWRRLVDRNSDYVKIWTLSRLQSR</sequence>
<dbReference type="Proteomes" id="UP000250275">
    <property type="component" value="Unassembled WGS sequence"/>
</dbReference>
<proteinExistence type="predicted"/>
<accession>A0A310SPU2</accession>
<feature type="region of interest" description="Disordered" evidence="1">
    <location>
        <begin position="1"/>
        <end position="21"/>
    </location>
</feature>
<organism evidence="2 3">
    <name type="scientific">Eufriesea mexicana</name>
    <dbReference type="NCBI Taxonomy" id="516756"/>
    <lineage>
        <taxon>Eukaryota</taxon>
        <taxon>Metazoa</taxon>
        <taxon>Ecdysozoa</taxon>
        <taxon>Arthropoda</taxon>
        <taxon>Hexapoda</taxon>
        <taxon>Insecta</taxon>
        <taxon>Pterygota</taxon>
        <taxon>Neoptera</taxon>
        <taxon>Endopterygota</taxon>
        <taxon>Hymenoptera</taxon>
        <taxon>Apocrita</taxon>
        <taxon>Aculeata</taxon>
        <taxon>Apoidea</taxon>
        <taxon>Anthophila</taxon>
        <taxon>Apidae</taxon>
        <taxon>Eufriesea</taxon>
    </lineage>
</organism>
<protein>
    <submittedName>
        <fullName evidence="2">Uncharacterized protein</fullName>
    </submittedName>
</protein>
<keyword evidence="3" id="KW-1185">Reference proteome</keyword>
<evidence type="ECO:0000256" key="1">
    <source>
        <dbReference type="SAM" id="MobiDB-lite"/>
    </source>
</evidence>
<evidence type="ECO:0000313" key="2">
    <source>
        <dbReference type="EMBL" id="OAD57459.1"/>
    </source>
</evidence>
<reference evidence="2 3" key="1">
    <citation type="submission" date="2015-07" db="EMBL/GenBank/DDBJ databases">
        <title>The genome of Eufriesea mexicana.</title>
        <authorList>
            <person name="Pan H."/>
            <person name="Kapheim K."/>
        </authorList>
    </citation>
    <scope>NUCLEOTIDE SEQUENCE [LARGE SCALE GENOMIC DNA]</scope>
    <source>
        <strain evidence="2">0111107269</strain>
        <tissue evidence="2">Whole body</tissue>
    </source>
</reference>
<name>A0A310SPU2_9HYME</name>
<dbReference type="EMBL" id="KQ761503">
    <property type="protein sequence ID" value="OAD57459.1"/>
    <property type="molecule type" value="Genomic_DNA"/>
</dbReference>